<sequence length="137" mass="15771">MVPLASRPGLRPRVGGPSLDSAADGWRAGPIEPVDLAQVPPESAPLRRSLRRGRPGRRRVRLAGRPLRDPARAGRDRRAQLDHRRRRRGRRRRHGGSWIGRRDRRRRGSGRRGVLGWRRRRRRAGRSGQRLRSCART</sequence>
<feature type="compositionally biased region" description="Basic residues" evidence="1">
    <location>
        <begin position="48"/>
        <end position="62"/>
    </location>
</feature>
<evidence type="ECO:0000256" key="1">
    <source>
        <dbReference type="SAM" id="MobiDB-lite"/>
    </source>
</evidence>
<organism evidence="2 3">
    <name type="scientific">Olpidium bornovanus</name>
    <dbReference type="NCBI Taxonomy" id="278681"/>
    <lineage>
        <taxon>Eukaryota</taxon>
        <taxon>Fungi</taxon>
        <taxon>Fungi incertae sedis</taxon>
        <taxon>Olpidiomycota</taxon>
        <taxon>Olpidiomycotina</taxon>
        <taxon>Olpidiomycetes</taxon>
        <taxon>Olpidiales</taxon>
        <taxon>Olpidiaceae</taxon>
        <taxon>Olpidium</taxon>
    </lineage>
</organism>
<dbReference type="EMBL" id="JAEFCI010004824">
    <property type="protein sequence ID" value="KAG5460710.1"/>
    <property type="molecule type" value="Genomic_DNA"/>
</dbReference>
<gene>
    <name evidence="2" type="ORF">BJ554DRAFT_7203</name>
</gene>
<accession>A0A8H7ZWJ1</accession>
<reference evidence="2 3" key="1">
    <citation type="journal article" name="Sci. Rep.">
        <title>Genome-scale phylogenetic analyses confirm Olpidium as the closest living zoosporic fungus to the non-flagellated, terrestrial fungi.</title>
        <authorList>
            <person name="Chang Y."/>
            <person name="Rochon D."/>
            <person name="Sekimoto S."/>
            <person name="Wang Y."/>
            <person name="Chovatia M."/>
            <person name="Sandor L."/>
            <person name="Salamov A."/>
            <person name="Grigoriev I.V."/>
            <person name="Stajich J.E."/>
            <person name="Spatafora J.W."/>
        </authorList>
    </citation>
    <scope>NUCLEOTIDE SEQUENCE [LARGE SCALE GENOMIC DNA]</scope>
    <source>
        <strain evidence="2">S191</strain>
    </source>
</reference>
<feature type="region of interest" description="Disordered" evidence="1">
    <location>
        <begin position="1"/>
        <end position="137"/>
    </location>
</feature>
<keyword evidence="3" id="KW-1185">Reference proteome</keyword>
<feature type="compositionally biased region" description="Basic residues" evidence="1">
    <location>
        <begin position="83"/>
        <end position="95"/>
    </location>
</feature>
<evidence type="ECO:0000313" key="2">
    <source>
        <dbReference type="EMBL" id="KAG5460710.1"/>
    </source>
</evidence>
<comment type="caution">
    <text evidence="2">The sequence shown here is derived from an EMBL/GenBank/DDBJ whole genome shotgun (WGS) entry which is preliminary data.</text>
</comment>
<feature type="compositionally biased region" description="Basic and acidic residues" evidence="1">
    <location>
        <begin position="66"/>
        <end position="82"/>
    </location>
</feature>
<name>A0A8H7ZWJ1_9FUNG</name>
<evidence type="ECO:0000313" key="3">
    <source>
        <dbReference type="Proteomes" id="UP000673691"/>
    </source>
</evidence>
<protein>
    <submittedName>
        <fullName evidence="2">Uncharacterized protein</fullName>
    </submittedName>
</protein>
<proteinExistence type="predicted"/>
<feature type="compositionally biased region" description="Low complexity" evidence="1">
    <location>
        <begin position="126"/>
        <end position="137"/>
    </location>
</feature>
<dbReference type="AlphaFoldDB" id="A0A8H7ZWJ1"/>
<dbReference type="Proteomes" id="UP000673691">
    <property type="component" value="Unassembled WGS sequence"/>
</dbReference>